<sequence length="416" mass="43259">MGGTRAQVILPVALASLGGLYVTQSILGGFIWSTLPAYMRQQGMGLDQLGFLSLLILPWTLKVLWSPWIEQWRRPACGPARTKPVIALGGVAVLVAAASLALIADLPLPWTIAALFAVATATATVDIACDGHAVEAIPEASYGWANMMQVGGAYVGSAFGGGLLLVAIDRMGWRPGIGLLIVMCLVASLPFLMLRQPSPSSPPARSGPSLRAALRRPEIRRGLWVTALYVAAMKSCLGYFGPFLVDHGFTLSEVGLFSASGSLVVGVIGAVAGGLIVARLGTMTVLLLALAGQAFVLLYCLGVASGLPLPLAALAWLTQIGSSAWLALGFVALYARFMEWSDPGQAGVDFTLFQCMDAGTGMILGFLAGQVAERLGYSSLFGICLLLSLLCGIGIHRSIGMRAAASDTAGQGLPGQ</sequence>
<comment type="caution">
    <text evidence="8">The sequence shown here is derived from an EMBL/GenBank/DDBJ whole genome shotgun (WGS) entry which is preliminary data.</text>
</comment>
<dbReference type="EMBL" id="PXNQ02000007">
    <property type="protein sequence ID" value="RNF34147.1"/>
    <property type="molecule type" value="Genomic_DNA"/>
</dbReference>
<feature type="transmembrane region" description="Helical" evidence="7">
    <location>
        <begin position="285"/>
        <end position="307"/>
    </location>
</feature>
<feature type="transmembrane region" description="Helical" evidence="7">
    <location>
        <begin position="375"/>
        <end position="395"/>
    </location>
</feature>
<organism evidence="8 9">
    <name type="scientific">Paracoccus methylarcula</name>
    <dbReference type="NCBI Taxonomy" id="72022"/>
    <lineage>
        <taxon>Bacteria</taxon>
        <taxon>Pseudomonadati</taxon>
        <taxon>Pseudomonadota</taxon>
        <taxon>Alphaproteobacteria</taxon>
        <taxon>Rhodobacterales</taxon>
        <taxon>Paracoccaceae</taxon>
        <taxon>Paracoccus</taxon>
    </lineage>
</organism>
<dbReference type="Gene3D" id="1.20.1250.20">
    <property type="entry name" value="MFS general substrate transporter like domains"/>
    <property type="match status" value="1"/>
</dbReference>
<protein>
    <submittedName>
        <fullName evidence="8">MFS transporter</fullName>
    </submittedName>
</protein>
<feature type="transmembrane region" description="Helical" evidence="7">
    <location>
        <begin position="256"/>
        <end position="278"/>
    </location>
</feature>
<evidence type="ECO:0000313" key="8">
    <source>
        <dbReference type="EMBL" id="RNF34147.1"/>
    </source>
</evidence>
<keyword evidence="5 7" id="KW-1133">Transmembrane helix</keyword>
<dbReference type="AlphaFoldDB" id="A0A3R7NBI2"/>
<feature type="transmembrane region" description="Helical" evidence="7">
    <location>
        <begin position="150"/>
        <end position="168"/>
    </location>
</feature>
<feature type="transmembrane region" description="Helical" evidence="7">
    <location>
        <begin position="223"/>
        <end position="244"/>
    </location>
</feature>
<dbReference type="OrthoDB" id="9787815at2"/>
<keyword evidence="9" id="KW-1185">Reference proteome</keyword>
<keyword evidence="3" id="KW-0813">Transport</keyword>
<feature type="transmembrane region" description="Helical" evidence="7">
    <location>
        <begin position="347"/>
        <end position="369"/>
    </location>
</feature>
<proteinExistence type="inferred from homology"/>
<evidence type="ECO:0000256" key="5">
    <source>
        <dbReference type="ARBA" id="ARBA00022989"/>
    </source>
</evidence>
<name>A0A3R7NBI2_9RHOB</name>
<gene>
    <name evidence="8" type="ORF">A7A09_012100</name>
</gene>
<comment type="similarity">
    <text evidence="2">Belongs to the major facilitator superfamily.</text>
</comment>
<dbReference type="GO" id="GO:0022857">
    <property type="term" value="F:transmembrane transporter activity"/>
    <property type="evidence" value="ECO:0007669"/>
    <property type="project" value="InterPro"/>
</dbReference>
<evidence type="ECO:0000256" key="6">
    <source>
        <dbReference type="ARBA" id="ARBA00023136"/>
    </source>
</evidence>
<evidence type="ECO:0000256" key="3">
    <source>
        <dbReference type="ARBA" id="ARBA00022448"/>
    </source>
</evidence>
<comment type="subcellular location">
    <subcellularLocation>
        <location evidence="1">Membrane</location>
        <topology evidence="1">Multi-pass membrane protein</topology>
    </subcellularLocation>
</comment>
<feature type="transmembrane region" description="Helical" evidence="7">
    <location>
        <begin position="174"/>
        <end position="194"/>
    </location>
</feature>
<dbReference type="PANTHER" id="PTHR12778:SF10">
    <property type="entry name" value="MAJOR FACILITATOR SUPERFAMILY DOMAIN-CONTAINING PROTEIN 3"/>
    <property type="match status" value="1"/>
</dbReference>
<dbReference type="InterPro" id="IPR004752">
    <property type="entry name" value="AmpG_permease/AT-1"/>
</dbReference>
<dbReference type="PANTHER" id="PTHR12778">
    <property type="entry name" value="SOLUTE CARRIER FAMILY 33 ACETYL-COA TRANSPORTER -RELATED"/>
    <property type="match status" value="1"/>
</dbReference>
<evidence type="ECO:0000313" key="9">
    <source>
        <dbReference type="Proteomes" id="UP000238137"/>
    </source>
</evidence>
<dbReference type="Pfam" id="PF07690">
    <property type="entry name" value="MFS_1"/>
    <property type="match status" value="1"/>
</dbReference>
<feature type="transmembrane region" description="Helical" evidence="7">
    <location>
        <begin position="313"/>
        <end position="335"/>
    </location>
</feature>
<dbReference type="GO" id="GO:0016020">
    <property type="term" value="C:membrane"/>
    <property type="evidence" value="ECO:0007669"/>
    <property type="project" value="UniProtKB-SubCell"/>
</dbReference>
<feature type="transmembrane region" description="Helical" evidence="7">
    <location>
        <begin position="85"/>
        <end position="104"/>
    </location>
</feature>
<dbReference type="InterPro" id="IPR011701">
    <property type="entry name" value="MFS"/>
</dbReference>
<reference evidence="8" key="1">
    <citation type="submission" date="2018-05" db="EMBL/GenBank/DDBJ databases">
        <title>Reclassification of Methylarcula marina and Methylarcula terricola as Paracoccus methylarcula sp.nov., comb.nov. and Paracoccus terricola comb.nov.</title>
        <authorList>
            <person name="Shmareva M.N."/>
            <person name="Doronina N.V."/>
            <person name="Vasilenko O.V."/>
            <person name="Tarlachkov S.V."/>
            <person name="Trotsenko Y.A."/>
        </authorList>
    </citation>
    <scope>NUCLEOTIDE SEQUENCE [LARGE SCALE GENOMIC DNA]</scope>
    <source>
        <strain evidence="8">VKM B-2159</strain>
    </source>
</reference>
<keyword evidence="4 7" id="KW-0812">Transmembrane</keyword>
<evidence type="ECO:0000256" key="4">
    <source>
        <dbReference type="ARBA" id="ARBA00022692"/>
    </source>
</evidence>
<accession>A0A3R7NBI2</accession>
<dbReference type="SUPFAM" id="SSF103473">
    <property type="entry name" value="MFS general substrate transporter"/>
    <property type="match status" value="1"/>
</dbReference>
<dbReference type="Proteomes" id="UP000238137">
    <property type="component" value="Unassembled WGS sequence"/>
</dbReference>
<evidence type="ECO:0000256" key="2">
    <source>
        <dbReference type="ARBA" id="ARBA00008335"/>
    </source>
</evidence>
<feature type="transmembrane region" description="Helical" evidence="7">
    <location>
        <begin position="110"/>
        <end position="129"/>
    </location>
</feature>
<evidence type="ECO:0000256" key="7">
    <source>
        <dbReference type="SAM" id="Phobius"/>
    </source>
</evidence>
<feature type="transmembrane region" description="Helical" evidence="7">
    <location>
        <begin position="12"/>
        <end position="33"/>
    </location>
</feature>
<keyword evidence="6 7" id="KW-0472">Membrane</keyword>
<evidence type="ECO:0000256" key="1">
    <source>
        <dbReference type="ARBA" id="ARBA00004141"/>
    </source>
</evidence>
<dbReference type="InterPro" id="IPR036259">
    <property type="entry name" value="MFS_trans_sf"/>
</dbReference>
<feature type="transmembrane region" description="Helical" evidence="7">
    <location>
        <begin position="45"/>
        <end position="65"/>
    </location>
</feature>